<dbReference type="EMBL" id="JADNRY010000186">
    <property type="protein sequence ID" value="KAF9061937.1"/>
    <property type="molecule type" value="Genomic_DNA"/>
</dbReference>
<dbReference type="AlphaFoldDB" id="A0A9P5U0Z6"/>
<dbReference type="InterPro" id="IPR002347">
    <property type="entry name" value="SDR_fam"/>
</dbReference>
<gene>
    <name evidence="2" type="ORF">BDP27DRAFT_1337301</name>
</gene>
<dbReference type="InterPro" id="IPR036291">
    <property type="entry name" value="NAD(P)-bd_dom_sf"/>
</dbReference>
<reference evidence="2" key="1">
    <citation type="submission" date="2020-11" db="EMBL/GenBank/DDBJ databases">
        <authorList>
            <consortium name="DOE Joint Genome Institute"/>
            <person name="Ahrendt S."/>
            <person name="Riley R."/>
            <person name="Andreopoulos W."/>
            <person name="Labutti K."/>
            <person name="Pangilinan J."/>
            <person name="Ruiz-Duenas F.J."/>
            <person name="Barrasa J.M."/>
            <person name="Sanchez-Garcia M."/>
            <person name="Camarero S."/>
            <person name="Miyauchi S."/>
            <person name="Serrano A."/>
            <person name="Linde D."/>
            <person name="Babiker R."/>
            <person name="Drula E."/>
            <person name="Ayuso-Fernandez I."/>
            <person name="Pacheco R."/>
            <person name="Padilla G."/>
            <person name="Ferreira P."/>
            <person name="Barriuso J."/>
            <person name="Kellner H."/>
            <person name="Castanera R."/>
            <person name="Alfaro M."/>
            <person name="Ramirez L."/>
            <person name="Pisabarro A.G."/>
            <person name="Kuo A."/>
            <person name="Tritt A."/>
            <person name="Lipzen A."/>
            <person name="He G."/>
            <person name="Yan M."/>
            <person name="Ng V."/>
            <person name="Cullen D."/>
            <person name="Martin F."/>
            <person name="Rosso M.-N."/>
            <person name="Henrissat B."/>
            <person name="Hibbett D."/>
            <person name="Martinez A.T."/>
            <person name="Grigoriev I.V."/>
        </authorList>
    </citation>
    <scope>NUCLEOTIDE SEQUENCE</scope>
    <source>
        <strain evidence="2">AH 40177</strain>
    </source>
</reference>
<protein>
    <recommendedName>
        <fullName evidence="4">NAD(P)-binding protein</fullName>
    </recommendedName>
</protein>
<dbReference type="GO" id="GO:0016491">
    <property type="term" value="F:oxidoreductase activity"/>
    <property type="evidence" value="ECO:0007669"/>
    <property type="project" value="UniProtKB-KW"/>
</dbReference>
<dbReference type="Gene3D" id="3.40.50.720">
    <property type="entry name" value="NAD(P)-binding Rossmann-like Domain"/>
    <property type="match status" value="1"/>
</dbReference>
<dbReference type="Pfam" id="PF00106">
    <property type="entry name" value="adh_short"/>
    <property type="match status" value="1"/>
</dbReference>
<comment type="caution">
    <text evidence="2">The sequence shown here is derived from an EMBL/GenBank/DDBJ whole genome shotgun (WGS) entry which is preliminary data.</text>
</comment>
<dbReference type="PANTHER" id="PTHR47534:SF3">
    <property type="entry name" value="ALCOHOL DEHYDROGENASE-LIKE C-TERMINAL DOMAIN-CONTAINING PROTEIN"/>
    <property type="match status" value="1"/>
</dbReference>
<keyword evidence="3" id="KW-1185">Reference proteome</keyword>
<dbReference type="PANTHER" id="PTHR47534">
    <property type="entry name" value="YALI0E05731P"/>
    <property type="match status" value="1"/>
</dbReference>
<organism evidence="2 3">
    <name type="scientific">Rhodocollybia butyracea</name>
    <dbReference type="NCBI Taxonomy" id="206335"/>
    <lineage>
        <taxon>Eukaryota</taxon>
        <taxon>Fungi</taxon>
        <taxon>Dikarya</taxon>
        <taxon>Basidiomycota</taxon>
        <taxon>Agaricomycotina</taxon>
        <taxon>Agaricomycetes</taxon>
        <taxon>Agaricomycetidae</taxon>
        <taxon>Agaricales</taxon>
        <taxon>Marasmiineae</taxon>
        <taxon>Omphalotaceae</taxon>
        <taxon>Rhodocollybia</taxon>
    </lineage>
</organism>
<dbReference type="Proteomes" id="UP000772434">
    <property type="component" value="Unassembled WGS sequence"/>
</dbReference>
<evidence type="ECO:0000256" key="1">
    <source>
        <dbReference type="ARBA" id="ARBA00023002"/>
    </source>
</evidence>
<keyword evidence="1" id="KW-0560">Oxidoreductase</keyword>
<name>A0A9P5U0Z6_9AGAR</name>
<dbReference type="SUPFAM" id="SSF51735">
    <property type="entry name" value="NAD(P)-binding Rossmann-fold domains"/>
    <property type="match status" value="1"/>
</dbReference>
<accession>A0A9P5U0Z6</accession>
<sequence>MAPSLAAARAINAAFSPSYIPVAVFVGGTSGVGQGMAEAFARHTKGNAHIILIGRNSSAADSFVACDITLMKNVQKTTEELIKRVPRINFLVISSGVMNLNGRDETEEGIDRKLAVHYYARWKFIHGLVPALVKANEGGEDAKVFSVFSPGNAKKIDLDDLGLKKTFSLSNAALQGSTYNDLMIEGYASRYPSLSFIHSYPGGVRTNLTASSTSAIVRALDVKSRWNPFRYLTISQEDAGEYLLSGLFKAAPGAWRHDNHGNDMGKKGYYGDEESQKKLWEHTVQVTGSEQR</sequence>
<evidence type="ECO:0008006" key="4">
    <source>
        <dbReference type="Google" id="ProtNLM"/>
    </source>
</evidence>
<evidence type="ECO:0000313" key="3">
    <source>
        <dbReference type="Proteomes" id="UP000772434"/>
    </source>
</evidence>
<dbReference type="OrthoDB" id="2898509at2759"/>
<dbReference type="InterPro" id="IPR052228">
    <property type="entry name" value="Sec_Metab_Biosynth_Oxidored"/>
</dbReference>
<evidence type="ECO:0000313" key="2">
    <source>
        <dbReference type="EMBL" id="KAF9061937.1"/>
    </source>
</evidence>
<proteinExistence type="predicted"/>